<keyword evidence="4 8" id="KW-1133">Transmembrane helix</keyword>
<evidence type="ECO:0000256" key="6">
    <source>
        <dbReference type="ARBA" id="ARBA00023170"/>
    </source>
</evidence>
<dbReference type="Ensembl" id="ENSLLET00000031315.1">
    <property type="protein sequence ID" value="ENSLLEP00000030151.1"/>
    <property type="gene ID" value="ENSLLEG00000019122.1"/>
</dbReference>
<accession>A0A8C5Q060</accession>
<keyword evidence="2 8" id="KW-0812">Transmembrane</keyword>
<sequence length="435" mass="49522">MGIMQGWHNHIALGMWLSVTLTAASVSSVTQEEHLSPPTNLVLKMNMSLLQWEWKSESSPICQIRYRRRITQPQHTSLTRSPSSCEKKETNKVDLNGWLHFSVNAECPDEKNKSKSVNMSTLLVSGNTNTAVRNFNCEWYNMEYINCTWSPGEKAPPEVNYTLIYWQKKSPVMELKEAHALLYKEFLGTSDLCYNYTLVGALPIGCHFEFRRAEELHFVVADISDDNIQPFYSSMETANKLQLPPPIITNTTRLSEDNIYVSWTVSPLKDFESESELVFKNLKNGRISTYTPRKSNSIEINVGDTDSAYSIKVRSKKDQIYGPFSWSEWSQEKISPGKSNFWTISIILAIVIPLSVIILTIIAVVCMKRFLLFLLPPVPDPGKIFKKSFGDPNSLQQFIKYTYVGASVWNTPQKDDICSVVLVETPLNPHPSRVE</sequence>
<organism evidence="11 12">
    <name type="scientific">Leptobrachium leishanense</name>
    <name type="common">Leishan spiny toad</name>
    <dbReference type="NCBI Taxonomy" id="445787"/>
    <lineage>
        <taxon>Eukaryota</taxon>
        <taxon>Metazoa</taxon>
        <taxon>Chordata</taxon>
        <taxon>Craniata</taxon>
        <taxon>Vertebrata</taxon>
        <taxon>Euteleostomi</taxon>
        <taxon>Amphibia</taxon>
        <taxon>Batrachia</taxon>
        <taxon>Anura</taxon>
        <taxon>Pelobatoidea</taxon>
        <taxon>Megophryidae</taxon>
        <taxon>Leptobrachium</taxon>
    </lineage>
</organism>
<reference evidence="11" key="2">
    <citation type="submission" date="2025-09" db="UniProtKB">
        <authorList>
            <consortium name="Ensembl"/>
        </authorList>
    </citation>
    <scope>IDENTIFICATION</scope>
</reference>
<dbReference type="Pfam" id="PF09240">
    <property type="entry name" value="IL6Ra-bind"/>
    <property type="match status" value="1"/>
</dbReference>
<proteinExistence type="predicted"/>
<evidence type="ECO:0000256" key="8">
    <source>
        <dbReference type="SAM" id="Phobius"/>
    </source>
</evidence>
<dbReference type="Gene3D" id="2.60.40.10">
    <property type="entry name" value="Immunoglobulins"/>
    <property type="match status" value="3"/>
</dbReference>
<keyword evidence="12" id="KW-1185">Reference proteome</keyword>
<evidence type="ECO:0000256" key="2">
    <source>
        <dbReference type="ARBA" id="ARBA00022692"/>
    </source>
</evidence>
<dbReference type="GO" id="GO:0004896">
    <property type="term" value="F:cytokine receptor activity"/>
    <property type="evidence" value="ECO:0007669"/>
    <property type="project" value="TreeGrafter"/>
</dbReference>
<dbReference type="PANTHER" id="PTHR23037:SF46">
    <property type="entry name" value="INTERLEUKIN 5 RECEPTOR SUBUNIT ALPHA"/>
    <property type="match status" value="1"/>
</dbReference>
<protein>
    <recommendedName>
        <fullName evidence="10">Type I cytokine receptor cytokine-binding domain-containing protein</fullName>
    </recommendedName>
</protein>
<dbReference type="InterPro" id="IPR015321">
    <property type="entry name" value="TypeI_recpt_CBD"/>
</dbReference>
<dbReference type="InterPro" id="IPR036116">
    <property type="entry name" value="FN3_sf"/>
</dbReference>
<evidence type="ECO:0000256" key="9">
    <source>
        <dbReference type="SAM" id="SignalP"/>
    </source>
</evidence>
<evidence type="ECO:0000259" key="10">
    <source>
        <dbReference type="Pfam" id="PF09240"/>
    </source>
</evidence>
<dbReference type="OrthoDB" id="9940625at2759"/>
<name>A0A8C5Q060_9ANUR</name>
<evidence type="ECO:0000313" key="11">
    <source>
        <dbReference type="Ensembl" id="ENSLLEP00000030151.1"/>
    </source>
</evidence>
<dbReference type="Proteomes" id="UP000694569">
    <property type="component" value="Unplaced"/>
</dbReference>
<dbReference type="SUPFAM" id="SSF49265">
    <property type="entry name" value="Fibronectin type III"/>
    <property type="match status" value="2"/>
</dbReference>
<reference evidence="11" key="1">
    <citation type="submission" date="2025-08" db="UniProtKB">
        <authorList>
            <consortium name="Ensembl"/>
        </authorList>
    </citation>
    <scope>IDENTIFICATION</scope>
</reference>
<keyword evidence="6" id="KW-0675">Receptor</keyword>
<evidence type="ECO:0000313" key="12">
    <source>
        <dbReference type="Proteomes" id="UP000694569"/>
    </source>
</evidence>
<dbReference type="InterPro" id="IPR013783">
    <property type="entry name" value="Ig-like_fold"/>
</dbReference>
<feature type="signal peptide" evidence="9">
    <location>
        <begin position="1"/>
        <end position="24"/>
    </location>
</feature>
<keyword evidence="7" id="KW-0325">Glycoprotein</keyword>
<comment type="subcellular location">
    <subcellularLocation>
        <location evidence="1">Membrane</location>
        <topology evidence="1">Single-pass type I membrane protein</topology>
    </subcellularLocation>
</comment>
<evidence type="ECO:0000256" key="5">
    <source>
        <dbReference type="ARBA" id="ARBA00023136"/>
    </source>
</evidence>
<keyword evidence="3 9" id="KW-0732">Signal</keyword>
<keyword evidence="5 8" id="KW-0472">Membrane</keyword>
<evidence type="ECO:0000256" key="7">
    <source>
        <dbReference type="ARBA" id="ARBA00023180"/>
    </source>
</evidence>
<evidence type="ECO:0000256" key="3">
    <source>
        <dbReference type="ARBA" id="ARBA00022729"/>
    </source>
</evidence>
<feature type="domain" description="Type I cytokine receptor cytokine-binding" evidence="10">
    <location>
        <begin position="134"/>
        <end position="171"/>
    </location>
</feature>
<evidence type="ECO:0000256" key="4">
    <source>
        <dbReference type="ARBA" id="ARBA00022989"/>
    </source>
</evidence>
<dbReference type="GeneTree" id="ENSGT00940000160896"/>
<dbReference type="PANTHER" id="PTHR23037">
    <property type="entry name" value="CYTOKINE RECEPTOR"/>
    <property type="match status" value="1"/>
</dbReference>
<evidence type="ECO:0000256" key="1">
    <source>
        <dbReference type="ARBA" id="ARBA00004479"/>
    </source>
</evidence>
<feature type="chain" id="PRO_5034853890" description="Type I cytokine receptor cytokine-binding domain-containing protein" evidence="9">
    <location>
        <begin position="25"/>
        <end position="435"/>
    </location>
</feature>
<dbReference type="GO" id="GO:0009897">
    <property type="term" value="C:external side of plasma membrane"/>
    <property type="evidence" value="ECO:0007669"/>
    <property type="project" value="TreeGrafter"/>
</dbReference>
<feature type="transmembrane region" description="Helical" evidence="8">
    <location>
        <begin position="341"/>
        <end position="366"/>
    </location>
</feature>
<dbReference type="AlphaFoldDB" id="A0A8C5Q060"/>